<name>A0A1H6Q3A1_YARLL</name>
<organism evidence="2 4">
    <name type="scientific">Yarrowia lipolytica</name>
    <name type="common">Candida lipolytica</name>
    <dbReference type="NCBI Taxonomy" id="4952"/>
    <lineage>
        <taxon>Eukaryota</taxon>
        <taxon>Fungi</taxon>
        <taxon>Dikarya</taxon>
        <taxon>Ascomycota</taxon>
        <taxon>Saccharomycotina</taxon>
        <taxon>Dipodascomycetes</taxon>
        <taxon>Dipodascales</taxon>
        <taxon>Dipodascales incertae sedis</taxon>
        <taxon>Yarrowia</taxon>
    </lineage>
</organism>
<dbReference type="GeneID" id="2912711"/>
<dbReference type="AlphaFoldDB" id="A0A1H6Q3A1"/>
<dbReference type="OrthoDB" id="4086245at2759"/>
<reference evidence="2 4" key="1">
    <citation type="journal article" date="2016" name="PLoS ONE">
        <title>Sequence Assembly of Yarrowia lipolytica Strain W29/CLIB89 Shows Transposable Element Diversity.</title>
        <authorList>
            <person name="Magnan C."/>
            <person name="Yu J."/>
            <person name="Chang I."/>
            <person name="Jahn E."/>
            <person name="Kanomata Y."/>
            <person name="Wu J."/>
            <person name="Zeller M."/>
            <person name="Oakes M."/>
            <person name="Baldi P."/>
            <person name="Sandmeyer S."/>
        </authorList>
    </citation>
    <scope>NUCLEOTIDE SEQUENCE [LARGE SCALE GENOMIC DNA]</scope>
    <source>
        <strain evidence="2">CLIB89</strain>
        <strain evidence="4">CLIB89(W29)</strain>
    </source>
</reference>
<feature type="region of interest" description="Disordered" evidence="1">
    <location>
        <begin position="1"/>
        <end position="38"/>
    </location>
</feature>
<feature type="region of interest" description="Disordered" evidence="1">
    <location>
        <begin position="264"/>
        <end position="287"/>
    </location>
</feature>
<gene>
    <name evidence="3" type="ORF">B0I71DRAFT_132348</name>
    <name evidence="2" type="ORF">YALI1_E30234g</name>
</gene>
<evidence type="ECO:0000313" key="2">
    <source>
        <dbReference type="EMBL" id="AOW05952.1"/>
    </source>
</evidence>
<dbReference type="EMBL" id="CP017557">
    <property type="protein sequence ID" value="AOW05952.1"/>
    <property type="molecule type" value="Genomic_DNA"/>
</dbReference>
<evidence type="ECO:0000256" key="1">
    <source>
        <dbReference type="SAM" id="MobiDB-lite"/>
    </source>
</evidence>
<sequence>MSPSSAPPKRAHHPPLPQHHPQGAAPENAYQPSVTQKPVKSVHDLNALLAIEMQRTRRYFRDHPTLSTTLSNNKIQDVILQHPVTRMLEVPQADLDARARTFDLLRNVIKATVIALNYAKHTIQSAPNSGQLNFNKNAYVRGGAQQSTLQTSPLVRELVTSIYNVHKQMGDGGPMPPPNTVPVVHNNDENVLIDLATMLQRLMHMRDVLEELLLRIQGVCCYVYWNTWDSVFEMVAEIAGLQETEAAAEGRLFRAAGPAAMYRQRKKLEKSHAEESRRRSQISKPGKELPRTRVNLAAIKKLFELQEPPIAQKHLNSYKVRDSFQVANFNPEMMADSGTGISSYLRLRTFGEDEVANASMKQPLVVTDDDESASVIMQPTPVRSVVSDDASCSPQSTKTALTSDDEEKDRTRTWNDLVNHIDDLSDLDSNLSLFSRMKTTDSSHMDCNMPPLPLIDQSEIDDLPMEDMSRYGKAEGERVSLHQQIRMMDDE</sequence>
<dbReference type="KEGG" id="yli:2912711"/>
<accession>A0A1H6Q3A1</accession>
<dbReference type="Proteomes" id="UP000182444">
    <property type="component" value="Chromosome 1E"/>
</dbReference>
<dbReference type="Proteomes" id="UP000256601">
    <property type="component" value="Unassembled WGS sequence"/>
</dbReference>
<reference evidence="3 5" key="2">
    <citation type="submission" date="2018-07" db="EMBL/GenBank/DDBJ databases">
        <title>Draft Genome Assemblies for Five Robust Yarrowia lipolytica Strains Exhibiting High Lipid Production and Pentose Sugar Utilization and Sugar Alcohol Secretion from Undetoxified Lignocellulosic Biomass Hydrolysates.</title>
        <authorList>
            <consortium name="DOE Joint Genome Institute"/>
            <person name="Walker C."/>
            <person name="Ryu S."/>
            <person name="Na H."/>
            <person name="Zane M."/>
            <person name="LaButti K."/>
            <person name="Lipzen A."/>
            <person name="Haridas S."/>
            <person name="Barry K."/>
            <person name="Grigoriev I.V."/>
            <person name="Quarterman J."/>
            <person name="Slininger P."/>
            <person name="Dien B."/>
            <person name="Trinh C.T."/>
        </authorList>
    </citation>
    <scope>NUCLEOTIDE SEQUENCE [LARGE SCALE GENOMIC DNA]</scope>
    <source>
        <strain evidence="3 5">YB392</strain>
    </source>
</reference>
<feature type="region of interest" description="Disordered" evidence="1">
    <location>
        <begin position="385"/>
        <end position="410"/>
    </location>
</feature>
<evidence type="ECO:0000313" key="4">
    <source>
        <dbReference type="Proteomes" id="UP000182444"/>
    </source>
</evidence>
<feature type="compositionally biased region" description="Polar residues" evidence="1">
    <location>
        <begin position="390"/>
        <end position="402"/>
    </location>
</feature>
<protein>
    <submittedName>
        <fullName evidence="2">Uncharacterized protein</fullName>
    </submittedName>
</protein>
<dbReference type="EMBL" id="KZ858998">
    <property type="protein sequence ID" value="RDW25608.1"/>
    <property type="molecule type" value="Genomic_DNA"/>
</dbReference>
<dbReference type="VEuPathDB" id="FungiDB:YALI0_E25223g"/>
<evidence type="ECO:0000313" key="3">
    <source>
        <dbReference type="EMBL" id="RDW25608.1"/>
    </source>
</evidence>
<dbReference type="RefSeq" id="XP_504386.1">
    <property type="nucleotide sequence ID" value="XM_504386.1"/>
</dbReference>
<evidence type="ECO:0000313" key="5">
    <source>
        <dbReference type="Proteomes" id="UP000256601"/>
    </source>
</evidence>
<dbReference type="VEuPathDB" id="FungiDB:YALI1_E30234g"/>
<proteinExistence type="predicted"/>